<proteinExistence type="predicted"/>
<protein>
    <submittedName>
        <fullName evidence="1">Divergent polysaccharide deacetylase family protein</fullName>
    </submittedName>
</protein>
<accession>A0A832I2A3</accession>
<dbReference type="InterPro" id="IPR006837">
    <property type="entry name" value="Divergent_DAC"/>
</dbReference>
<dbReference type="SUPFAM" id="SSF88713">
    <property type="entry name" value="Glycoside hydrolase/deacetylase"/>
    <property type="match status" value="1"/>
</dbReference>
<gene>
    <name evidence="1" type="ORF">ENR23_08455</name>
</gene>
<dbReference type="PANTHER" id="PTHR30105:SF2">
    <property type="entry name" value="DIVERGENT POLYSACCHARIDE DEACETYLASE SUPERFAMILY"/>
    <property type="match status" value="1"/>
</dbReference>
<dbReference type="EMBL" id="DSQF01000018">
    <property type="protein sequence ID" value="HGZ43441.1"/>
    <property type="molecule type" value="Genomic_DNA"/>
</dbReference>
<name>A0A832I2A3_UNCEI</name>
<dbReference type="CDD" id="cd10936">
    <property type="entry name" value="CE4_DAC2"/>
    <property type="match status" value="1"/>
</dbReference>
<comment type="caution">
    <text evidence="1">The sequence shown here is derived from an EMBL/GenBank/DDBJ whole genome shotgun (WGS) entry which is preliminary data.</text>
</comment>
<dbReference type="AlphaFoldDB" id="A0A832I2A3"/>
<evidence type="ECO:0000313" key="1">
    <source>
        <dbReference type="EMBL" id="HGZ43441.1"/>
    </source>
</evidence>
<reference evidence="1" key="1">
    <citation type="journal article" date="2020" name="mSystems">
        <title>Genome- and Community-Level Interaction Insights into Carbon Utilization and Element Cycling Functions of Hydrothermarchaeota in Hydrothermal Sediment.</title>
        <authorList>
            <person name="Zhou Z."/>
            <person name="Liu Y."/>
            <person name="Xu W."/>
            <person name="Pan J."/>
            <person name="Luo Z.H."/>
            <person name="Li M."/>
        </authorList>
    </citation>
    <scope>NUCLEOTIDE SEQUENCE [LARGE SCALE GENOMIC DNA]</scope>
    <source>
        <strain evidence="1">SpSt-381</strain>
    </source>
</reference>
<dbReference type="Gene3D" id="3.20.20.370">
    <property type="entry name" value="Glycoside hydrolase/deacetylase"/>
    <property type="match status" value="1"/>
</dbReference>
<sequence>MPRKKSRSAPSMRVLALLAAAAIALFAAGEAFLLGRTDRGRILLARLGFGDPARAVQVISRQVRHGLQTMQVPRDSVRETVREGGRAPLRWTVGLRPETSTLQVHWAIAQALGEVGAVVLEGRERHGARGEQRVTLLVGLPGRATHEVTLVRWPRADDAERRPAGGRIALVLYGLPETAAEARPYFEVAAPFAVVVVGGGRESRALHALARDSGREVVVALPLEPINYPSVNPGPGTILVTMSPSQVAGRVRKYVEQAASAVAVSNHMGSLATQDMQVMGAVYRELRRARLTFVHVNPVPGSVCKSLAASSGVAYDEPDAILDDEARAPDTRALDRRWKQLLERARERGATTVWVRATPIARQWLARAAEPKRLEGASLVPLSAVIRRPVGT</sequence>
<dbReference type="PANTHER" id="PTHR30105">
    <property type="entry name" value="UNCHARACTERIZED YIBQ-RELATED"/>
    <property type="match status" value="1"/>
</dbReference>
<dbReference type="InterPro" id="IPR011330">
    <property type="entry name" value="Glyco_hydro/deAcase_b/a-brl"/>
</dbReference>
<dbReference type="Pfam" id="PF04748">
    <property type="entry name" value="Polysacc_deac_2"/>
    <property type="match status" value="1"/>
</dbReference>
<dbReference type="GO" id="GO:0005975">
    <property type="term" value="P:carbohydrate metabolic process"/>
    <property type="evidence" value="ECO:0007669"/>
    <property type="project" value="InterPro"/>
</dbReference>
<organism evidence="1">
    <name type="scientific">Eiseniibacteriota bacterium</name>
    <dbReference type="NCBI Taxonomy" id="2212470"/>
    <lineage>
        <taxon>Bacteria</taxon>
        <taxon>Candidatus Eiseniibacteriota</taxon>
    </lineage>
</organism>